<dbReference type="InterPro" id="IPR018239">
    <property type="entry name" value="DNA_ligase_AS"/>
</dbReference>
<dbReference type="InterPro" id="IPR001679">
    <property type="entry name" value="DNA_ligase"/>
</dbReference>
<evidence type="ECO:0000256" key="10">
    <source>
        <dbReference type="ARBA" id="ARBA00034005"/>
    </source>
</evidence>
<dbReference type="Proteomes" id="UP001595783">
    <property type="component" value="Unassembled WGS sequence"/>
</dbReference>
<evidence type="ECO:0000256" key="6">
    <source>
        <dbReference type="ARBA" id="ARBA00022833"/>
    </source>
</evidence>
<dbReference type="SMART" id="SM00532">
    <property type="entry name" value="LIGANc"/>
    <property type="match status" value="1"/>
</dbReference>
<feature type="domain" description="BRCT" evidence="13">
    <location>
        <begin position="637"/>
        <end position="714"/>
    </location>
</feature>
<feature type="binding site" evidence="11">
    <location>
        <position position="305"/>
    </location>
    <ligand>
        <name>NAD(+)</name>
        <dbReference type="ChEBI" id="CHEBI:57540"/>
    </ligand>
</feature>
<dbReference type="InterPro" id="IPR004150">
    <property type="entry name" value="NAD_DNA_ligase_OB"/>
</dbReference>
<name>A0ABV7ZIN5_9HELI</name>
<evidence type="ECO:0000256" key="8">
    <source>
        <dbReference type="ARBA" id="ARBA00023027"/>
    </source>
</evidence>
<keyword evidence="15" id="KW-1185">Reference proteome</keyword>
<dbReference type="Pfam" id="PF00533">
    <property type="entry name" value="BRCT"/>
    <property type="match status" value="1"/>
</dbReference>
<evidence type="ECO:0000256" key="7">
    <source>
        <dbReference type="ARBA" id="ARBA00022842"/>
    </source>
</evidence>
<comment type="cofactor">
    <cofactor evidence="11">
        <name>Mg(2+)</name>
        <dbReference type="ChEBI" id="CHEBI:18420"/>
    </cofactor>
    <cofactor evidence="11">
        <name>Mn(2+)</name>
        <dbReference type="ChEBI" id="CHEBI:29035"/>
    </cofactor>
</comment>
<feature type="binding site" evidence="11">
    <location>
        <position position="133"/>
    </location>
    <ligand>
        <name>NAD(+)</name>
        <dbReference type="ChEBI" id="CHEBI:57540"/>
    </ligand>
</feature>
<keyword evidence="3 11" id="KW-0235">DNA replication</keyword>
<dbReference type="PROSITE" id="PS01056">
    <property type="entry name" value="DNA_LIGASE_N2"/>
    <property type="match status" value="1"/>
</dbReference>
<dbReference type="PANTHER" id="PTHR23389">
    <property type="entry name" value="CHROMOSOME TRANSMISSION FIDELITY FACTOR 18"/>
    <property type="match status" value="1"/>
</dbReference>
<gene>
    <name evidence="11 14" type="primary">ligA</name>
    <name evidence="14" type="ORF">ACFOPX_05710</name>
</gene>
<evidence type="ECO:0000256" key="9">
    <source>
        <dbReference type="ARBA" id="ARBA00023204"/>
    </source>
</evidence>
<dbReference type="Gene3D" id="2.40.50.140">
    <property type="entry name" value="Nucleic acid-binding proteins"/>
    <property type="match status" value="1"/>
</dbReference>
<dbReference type="NCBIfam" id="TIGR00575">
    <property type="entry name" value="dnlj"/>
    <property type="match status" value="1"/>
</dbReference>
<dbReference type="EC" id="6.5.1.2" evidence="11 12"/>
<evidence type="ECO:0000259" key="13">
    <source>
        <dbReference type="PROSITE" id="PS50172"/>
    </source>
</evidence>
<dbReference type="CDD" id="cd17748">
    <property type="entry name" value="BRCT_DNA_ligase_like"/>
    <property type="match status" value="1"/>
</dbReference>
<keyword evidence="8 11" id="KW-0520">NAD</keyword>
<keyword evidence="2 11" id="KW-0436">Ligase</keyword>
<dbReference type="HAMAP" id="MF_01588">
    <property type="entry name" value="DNA_ligase_A"/>
    <property type="match status" value="1"/>
</dbReference>
<dbReference type="InterPro" id="IPR012340">
    <property type="entry name" value="NA-bd_OB-fold"/>
</dbReference>
<keyword evidence="6 11" id="KW-0862">Zinc</keyword>
<evidence type="ECO:0000256" key="12">
    <source>
        <dbReference type="RuleBase" id="RU000618"/>
    </source>
</evidence>
<dbReference type="PROSITE" id="PS01055">
    <property type="entry name" value="DNA_LIGASE_N1"/>
    <property type="match status" value="1"/>
</dbReference>
<comment type="similarity">
    <text evidence="11">Belongs to the NAD-dependent DNA ligase family. LigA subfamily.</text>
</comment>
<reference evidence="15" key="1">
    <citation type="journal article" date="2019" name="Int. J. Syst. Evol. Microbiol.">
        <title>The Global Catalogue of Microorganisms (GCM) 10K type strain sequencing project: providing services to taxonomists for standard genome sequencing and annotation.</title>
        <authorList>
            <consortium name="The Broad Institute Genomics Platform"/>
            <consortium name="The Broad Institute Genome Sequencing Center for Infectious Disease"/>
            <person name="Wu L."/>
            <person name="Ma J."/>
        </authorList>
    </citation>
    <scope>NUCLEOTIDE SEQUENCE [LARGE SCALE GENOMIC DNA]</scope>
    <source>
        <strain evidence="15">CCUG 53816</strain>
    </source>
</reference>
<organism evidence="14 15">
    <name type="scientific">Helicobacter baculiformis</name>
    <dbReference type="NCBI Taxonomy" id="427351"/>
    <lineage>
        <taxon>Bacteria</taxon>
        <taxon>Pseudomonadati</taxon>
        <taxon>Campylobacterota</taxon>
        <taxon>Epsilonproteobacteria</taxon>
        <taxon>Campylobacterales</taxon>
        <taxon>Helicobacteraceae</taxon>
        <taxon>Helicobacter</taxon>
    </lineage>
</organism>
<dbReference type="GO" id="GO:0003911">
    <property type="term" value="F:DNA ligase (NAD+) activity"/>
    <property type="evidence" value="ECO:0007669"/>
    <property type="project" value="UniProtKB-EC"/>
</dbReference>
<dbReference type="InterPro" id="IPR033136">
    <property type="entry name" value="DNA_ligase_CS"/>
</dbReference>
<accession>A0ABV7ZIN5</accession>
<dbReference type="Gene3D" id="3.30.470.30">
    <property type="entry name" value="DNA ligase/mRNA capping enzyme"/>
    <property type="match status" value="1"/>
</dbReference>
<dbReference type="EMBL" id="JBHRZO010000037">
    <property type="protein sequence ID" value="MFC3848020.1"/>
    <property type="molecule type" value="Genomic_DNA"/>
</dbReference>
<dbReference type="SUPFAM" id="SSF47781">
    <property type="entry name" value="RuvA domain 2-like"/>
    <property type="match status" value="1"/>
</dbReference>
<dbReference type="InterPro" id="IPR001357">
    <property type="entry name" value="BRCT_dom"/>
</dbReference>
<dbReference type="Pfam" id="PF01653">
    <property type="entry name" value="DNA_ligase_aden"/>
    <property type="match status" value="1"/>
</dbReference>
<dbReference type="Gene3D" id="3.40.50.10190">
    <property type="entry name" value="BRCT domain"/>
    <property type="match status" value="1"/>
</dbReference>
<sequence>MIQTFQDYQKCVEQACVYAHHYYVLDDPLISDSEYDTLYQQIKDYEHSHPEHLLEHSPTQRVGGALLAYLPKHTHLERMWSLDNVFDTQGLQTWLARIFKVYPHASFTCSPKLDGVSLNLFYHQGKLVSAATRGNGIEGELVTHNAKTIPSIPLRIAYTGPLEIRGEVVIESADFERLNQERLHQGQPLFANPRNAAAGSLRQLDPKICAARKLTFMPWGLGRCQPTSPSFKTMMEEIMGDGFLPTRFLTCTNLAEIERAYTELHAQRAHAQVGMDGMVILVDAFALQVKLGFTLKAPRFAIAYKFPATEKHTKLLGVSPQIGRTGAITPVAILEPIVLDGARVSKATLNNYTEIQQRGFMLHDMVVVVRSGDVIPKLIKPLIHLRDGTQTPIIPPTHCPACDTPLAQQELNHCPACKMSLLLKNKPNFCPTCHAFMRKYGRNTLSTHCLVCEGVLEYKPYCHRCACDLSCRDRALFCPNPHCPPKLKEKIVHFASKHGLDIAGLGDRVVAQLLESKCIGGITDLYTLDLETLLTLEGWKRKRAQNLLDAIANTKHAPLWRLINALGIEYIGKGASKALAQAFGLEVFTKRAQDFKALPGFEHKMANALEQFMHENRDLIAQLLHLLEPTPPSTLVQESSFFNQKNIVLTGTFSVSREALSARLESLGACVKSSMSAATHLLIYGDNPGSKLERAQERGIPVMDQTQLWQMLKD</sequence>
<proteinExistence type="inferred from homology"/>
<comment type="catalytic activity">
    <reaction evidence="10 11 12">
        <text>NAD(+) + (deoxyribonucleotide)n-3'-hydroxyl + 5'-phospho-(deoxyribonucleotide)m = (deoxyribonucleotide)n+m + AMP + beta-nicotinamide D-nucleotide.</text>
        <dbReference type="EC" id="6.5.1.2"/>
    </reaction>
</comment>
<dbReference type="Gene3D" id="1.10.150.20">
    <property type="entry name" value="5' to 3' exonuclease, C-terminal subdomain"/>
    <property type="match status" value="2"/>
</dbReference>
<feature type="binding site" evidence="11">
    <location>
        <position position="465"/>
    </location>
    <ligand>
        <name>Zn(2+)</name>
        <dbReference type="ChEBI" id="CHEBI:29105"/>
    </ligand>
</feature>
<comment type="caution">
    <text evidence="11">Lacks conserved residue(s) required for the propagation of feature annotation.</text>
</comment>
<protein>
    <recommendedName>
        <fullName evidence="11 12">DNA ligase</fullName>
        <ecNumber evidence="11 12">6.5.1.2</ecNumber>
    </recommendedName>
    <alternativeName>
        <fullName evidence="11">Polydeoxyribonucleotide synthase [NAD(+)]</fullName>
    </alternativeName>
</protein>
<evidence type="ECO:0000313" key="15">
    <source>
        <dbReference type="Proteomes" id="UP001595783"/>
    </source>
</evidence>
<dbReference type="InterPro" id="IPR013839">
    <property type="entry name" value="DNAligase_adenylation"/>
</dbReference>
<dbReference type="Pfam" id="PF03120">
    <property type="entry name" value="OB_DNA_ligase"/>
    <property type="match status" value="1"/>
</dbReference>
<comment type="function">
    <text evidence="1 11">DNA ligase that catalyzes the formation of phosphodiester linkages between 5'-phosphoryl and 3'-hydroxyl groups in double-stranded DNA using NAD as a coenzyme and as the energy source for the reaction. It is essential for DNA replication and repair of damaged DNA.</text>
</comment>
<evidence type="ECO:0000256" key="11">
    <source>
        <dbReference type="HAMAP-Rule" id="MF_01588"/>
    </source>
</evidence>
<feature type="active site" description="N6-AMP-lysine intermediate" evidence="11">
    <location>
        <position position="112"/>
    </location>
</feature>
<dbReference type="PROSITE" id="PS50172">
    <property type="entry name" value="BRCT"/>
    <property type="match status" value="1"/>
</dbReference>
<evidence type="ECO:0000256" key="5">
    <source>
        <dbReference type="ARBA" id="ARBA00022763"/>
    </source>
</evidence>
<dbReference type="InterPro" id="IPR010994">
    <property type="entry name" value="RuvA_2-like"/>
</dbReference>
<comment type="caution">
    <text evidence="14">The sequence shown here is derived from an EMBL/GenBank/DDBJ whole genome shotgun (WGS) entry which is preliminary data.</text>
</comment>
<keyword evidence="7 11" id="KW-0460">Magnesium</keyword>
<evidence type="ECO:0000256" key="1">
    <source>
        <dbReference type="ARBA" id="ARBA00004067"/>
    </source>
</evidence>
<evidence type="ECO:0000256" key="2">
    <source>
        <dbReference type="ARBA" id="ARBA00022598"/>
    </source>
</evidence>
<keyword evidence="9 11" id="KW-0234">DNA repair</keyword>
<dbReference type="SUPFAM" id="SSF56091">
    <property type="entry name" value="DNA ligase/mRNA capping enzyme, catalytic domain"/>
    <property type="match status" value="1"/>
</dbReference>
<dbReference type="InterPro" id="IPR013840">
    <property type="entry name" value="DNAligase_N"/>
</dbReference>
<evidence type="ECO:0000256" key="3">
    <source>
        <dbReference type="ARBA" id="ARBA00022705"/>
    </source>
</evidence>
<evidence type="ECO:0000313" key="14">
    <source>
        <dbReference type="EMBL" id="MFC3848020.1"/>
    </source>
</evidence>
<keyword evidence="4 11" id="KW-0479">Metal-binding</keyword>
<feature type="binding site" evidence="11">
    <location>
        <begin position="32"/>
        <end position="36"/>
    </location>
    <ligand>
        <name>NAD(+)</name>
        <dbReference type="ChEBI" id="CHEBI:57540"/>
    </ligand>
</feature>
<dbReference type="InterPro" id="IPR036420">
    <property type="entry name" value="BRCT_dom_sf"/>
</dbReference>
<dbReference type="NCBIfam" id="NF005932">
    <property type="entry name" value="PRK07956.1"/>
    <property type="match status" value="1"/>
</dbReference>
<dbReference type="PANTHER" id="PTHR23389:SF9">
    <property type="entry name" value="DNA LIGASE"/>
    <property type="match status" value="1"/>
</dbReference>
<dbReference type="Gene3D" id="1.10.287.610">
    <property type="entry name" value="Helix hairpin bin"/>
    <property type="match status" value="1"/>
</dbReference>
<dbReference type="SMART" id="SM00292">
    <property type="entry name" value="BRCT"/>
    <property type="match status" value="1"/>
</dbReference>
<feature type="binding site" evidence="11">
    <location>
        <position position="478"/>
    </location>
    <ligand>
        <name>Zn(2+)</name>
        <dbReference type="ChEBI" id="CHEBI:29105"/>
    </ligand>
</feature>
<dbReference type="PIRSF" id="PIRSF001604">
    <property type="entry name" value="LigA"/>
    <property type="match status" value="1"/>
</dbReference>
<feature type="binding site" evidence="11">
    <location>
        <position position="462"/>
    </location>
    <ligand>
        <name>Zn(2+)</name>
        <dbReference type="ChEBI" id="CHEBI:29105"/>
    </ligand>
</feature>
<dbReference type="SUPFAM" id="SSF52113">
    <property type="entry name" value="BRCT domain"/>
    <property type="match status" value="1"/>
</dbReference>
<keyword evidence="5 11" id="KW-0227">DNA damage</keyword>
<evidence type="ECO:0000256" key="4">
    <source>
        <dbReference type="ARBA" id="ARBA00022723"/>
    </source>
</evidence>
<feature type="binding site" evidence="11">
    <location>
        <position position="483"/>
    </location>
    <ligand>
        <name>Zn(2+)</name>
        <dbReference type="ChEBI" id="CHEBI:29105"/>
    </ligand>
</feature>
<feature type="binding site" evidence="11">
    <location>
        <position position="167"/>
    </location>
    <ligand>
        <name>NAD(+)</name>
        <dbReference type="ChEBI" id="CHEBI:57540"/>
    </ligand>
</feature>
<dbReference type="RefSeq" id="WP_104752601.1">
    <property type="nucleotide sequence ID" value="NZ_FZMF01000033.1"/>
</dbReference>
<feature type="binding site" evidence="11">
    <location>
        <begin position="81"/>
        <end position="82"/>
    </location>
    <ligand>
        <name>NAD(+)</name>
        <dbReference type="ChEBI" id="CHEBI:57540"/>
    </ligand>
</feature>
<dbReference type="CDD" id="cd00114">
    <property type="entry name" value="LIGANc"/>
    <property type="match status" value="1"/>
</dbReference>
<keyword evidence="11" id="KW-0464">Manganese</keyword>
<dbReference type="SUPFAM" id="SSF50249">
    <property type="entry name" value="Nucleic acid-binding proteins"/>
    <property type="match status" value="1"/>
</dbReference>